<protein>
    <submittedName>
        <fullName evidence="1">Uncharacterized protein</fullName>
    </submittedName>
</protein>
<organism evidence="1 2">
    <name type="scientific">Rhododendron molle</name>
    <name type="common">Chinese azalea</name>
    <name type="synonym">Azalea mollis</name>
    <dbReference type="NCBI Taxonomy" id="49168"/>
    <lineage>
        <taxon>Eukaryota</taxon>
        <taxon>Viridiplantae</taxon>
        <taxon>Streptophyta</taxon>
        <taxon>Embryophyta</taxon>
        <taxon>Tracheophyta</taxon>
        <taxon>Spermatophyta</taxon>
        <taxon>Magnoliopsida</taxon>
        <taxon>eudicotyledons</taxon>
        <taxon>Gunneridae</taxon>
        <taxon>Pentapetalae</taxon>
        <taxon>asterids</taxon>
        <taxon>Ericales</taxon>
        <taxon>Ericaceae</taxon>
        <taxon>Ericoideae</taxon>
        <taxon>Rhodoreae</taxon>
        <taxon>Rhododendron</taxon>
    </lineage>
</organism>
<sequence length="305" mass="35455">MAHDRRMSSLTLGEGLGQRIPLAALDVNKRHLWQLSPIEEDRVVKKQKKEDRVVKKQEEEDRVVKKQEEEDRVVKKQEEEDDNDVNEEQQESPWMKLPPFQFATWRRLTEKEWEDYIECLEKSGGFDVGDVPDDILDIPVTPLSLDDPETMKDLQMYSIFALEEHNKPEAERITGSGFPPLNFRAKVHTLQGRMTVNYCEPELLTQKERKDYNQSLEKSEGFDVWDVPDNILDIPVTPLLLVDPETTKELQMYSIFALEKYTKLKVYVCVSCEDIAGSGSPPLNFRAIVHTLKGRKTVNFCEWEL</sequence>
<name>A0ACC0M5N1_RHOML</name>
<keyword evidence="2" id="KW-1185">Reference proteome</keyword>
<dbReference type="Proteomes" id="UP001062846">
    <property type="component" value="Chromosome 10"/>
</dbReference>
<evidence type="ECO:0000313" key="1">
    <source>
        <dbReference type="EMBL" id="KAI8536160.1"/>
    </source>
</evidence>
<proteinExistence type="predicted"/>
<accession>A0ACC0M5N1</accession>
<dbReference type="EMBL" id="CM046397">
    <property type="protein sequence ID" value="KAI8536160.1"/>
    <property type="molecule type" value="Genomic_DNA"/>
</dbReference>
<evidence type="ECO:0000313" key="2">
    <source>
        <dbReference type="Proteomes" id="UP001062846"/>
    </source>
</evidence>
<gene>
    <name evidence="1" type="ORF">RHMOL_Rhmol10G0235000</name>
</gene>
<reference evidence="1" key="1">
    <citation type="submission" date="2022-02" db="EMBL/GenBank/DDBJ databases">
        <title>Plant Genome Project.</title>
        <authorList>
            <person name="Zhang R.-G."/>
        </authorList>
    </citation>
    <scope>NUCLEOTIDE SEQUENCE</scope>
    <source>
        <strain evidence="1">AT1</strain>
    </source>
</reference>
<comment type="caution">
    <text evidence="1">The sequence shown here is derived from an EMBL/GenBank/DDBJ whole genome shotgun (WGS) entry which is preliminary data.</text>
</comment>